<evidence type="ECO:0000313" key="1">
    <source>
        <dbReference type="EMBL" id="SER93488.1"/>
    </source>
</evidence>
<protein>
    <submittedName>
        <fullName evidence="1">Uncharacterized protein YkvS</fullName>
    </submittedName>
</protein>
<gene>
    <name evidence="1" type="ORF">SAMN04488559_11154</name>
</gene>
<evidence type="ECO:0000313" key="2">
    <source>
        <dbReference type="Proteomes" id="UP000198948"/>
    </source>
</evidence>
<dbReference type="Pfam" id="PF09953">
    <property type="entry name" value="DUF2187"/>
    <property type="match status" value="1"/>
</dbReference>
<accession>A0A1H9T8M4</accession>
<organism evidence="1 2">
    <name type="scientific">Isobaculum melis</name>
    <dbReference type="NCBI Taxonomy" id="142588"/>
    <lineage>
        <taxon>Bacteria</taxon>
        <taxon>Bacillati</taxon>
        <taxon>Bacillota</taxon>
        <taxon>Bacilli</taxon>
        <taxon>Lactobacillales</taxon>
        <taxon>Carnobacteriaceae</taxon>
        <taxon>Isobaculum</taxon>
    </lineage>
</organism>
<sequence>MTQAEIGDLIVFREGIQGIVEKIYVNSVMVDISKTPNYAALDLGTKTIVSHKDYEIIPQTAD</sequence>
<dbReference type="Proteomes" id="UP000198948">
    <property type="component" value="Unassembled WGS sequence"/>
</dbReference>
<dbReference type="EMBL" id="FOHA01000011">
    <property type="protein sequence ID" value="SER93488.1"/>
    <property type="molecule type" value="Genomic_DNA"/>
</dbReference>
<dbReference type="RefSeq" id="WP_092652655.1">
    <property type="nucleotide sequence ID" value="NZ_FOHA01000011.1"/>
</dbReference>
<dbReference type="InterPro" id="IPR018690">
    <property type="entry name" value="DUF2187"/>
</dbReference>
<dbReference type="OrthoDB" id="2692124at2"/>
<proteinExistence type="predicted"/>
<name>A0A1H9T8M4_9LACT</name>
<reference evidence="1 2" key="1">
    <citation type="submission" date="2016-10" db="EMBL/GenBank/DDBJ databases">
        <authorList>
            <person name="de Groot N.N."/>
        </authorList>
    </citation>
    <scope>NUCLEOTIDE SEQUENCE [LARGE SCALE GENOMIC DNA]</scope>
    <source>
        <strain evidence="1 2">DSM 13760</strain>
    </source>
</reference>
<keyword evidence="2" id="KW-1185">Reference proteome</keyword>
<dbReference type="AlphaFoldDB" id="A0A1H9T8M4"/>